<evidence type="ECO:0000313" key="4">
    <source>
        <dbReference type="Proteomes" id="UP001431221"/>
    </source>
</evidence>
<evidence type="ECO:0000256" key="1">
    <source>
        <dbReference type="SAM" id="Phobius"/>
    </source>
</evidence>
<dbReference type="InterPro" id="IPR029044">
    <property type="entry name" value="Nucleotide-diphossugar_trans"/>
</dbReference>
<dbReference type="Pfam" id="PF00535">
    <property type="entry name" value="Glycos_transf_2"/>
    <property type="match status" value="1"/>
</dbReference>
<keyword evidence="1" id="KW-0812">Transmembrane</keyword>
<name>A0ABT0H1J0_9HYPH</name>
<keyword evidence="1" id="KW-1133">Transmembrane helix</keyword>
<dbReference type="InterPro" id="IPR001173">
    <property type="entry name" value="Glyco_trans_2-like"/>
</dbReference>
<dbReference type="Gene3D" id="3.90.550.10">
    <property type="entry name" value="Spore Coat Polysaccharide Biosynthesis Protein SpsA, Chain A"/>
    <property type="match status" value="1"/>
</dbReference>
<accession>A0ABT0H1J0</accession>
<evidence type="ECO:0000313" key="3">
    <source>
        <dbReference type="EMBL" id="MCK7615562.1"/>
    </source>
</evidence>
<dbReference type="InterPro" id="IPR050834">
    <property type="entry name" value="Glycosyltransf_2"/>
</dbReference>
<dbReference type="EMBL" id="JALNMJ010000027">
    <property type="protein sequence ID" value="MCK7615562.1"/>
    <property type="molecule type" value="Genomic_DNA"/>
</dbReference>
<dbReference type="PANTHER" id="PTHR43685:SF2">
    <property type="entry name" value="GLYCOSYLTRANSFERASE 2-LIKE DOMAIN-CONTAINING PROTEIN"/>
    <property type="match status" value="1"/>
</dbReference>
<gene>
    <name evidence="3" type="ORF">M0H32_25610</name>
</gene>
<dbReference type="PANTHER" id="PTHR43685">
    <property type="entry name" value="GLYCOSYLTRANSFERASE"/>
    <property type="match status" value="1"/>
</dbReference>
<dbReference type="RefSeq" id="WP_248159227.1">
    <property type="nucleotide sequence ID" value="NZ_JALNMJ010000027.1"/>
</dbReference>
<proteinExistence type="predicted"/>
<feature type="transmembrane region" description="Helical" evidence="1">
    <location>
        <begin position="290"/>
        <end position="316"/>
    </location>
</feature>
<protein>
    <submittedName>
        <fullName evidence="3">Glycosyltransferase</fullName>
    </submittedName>
</protein>
<dbReference type="SUPFAM" id="SSF53448">
    <property type="entry name" value="Nucleotide-diphospho-sugar transferases"/>
    <property type="match status" value="1"/>
</dbReference>
<organism evidence="3 4">
    <name type="scientific">Roseibium sediminicola</name>
    <dbReference type="NCBI Taxonomy" id="2933272"/>
    <lineage>
        <taxon>Bacteria</taxon>
        <taxon>Pseudomonadati</taxon>
        <taxon>Pseudomonadota</taxon>
        <taxon>Alphaproteobacteria</taxon>
        <taxon>Hyphomicrobiales</taxon>
        <taxon>Stappiaceae</taxon>
        <taxon>Roseibium</taxon>
    </lineage>
</organism>
<evidence type="ECO:0000259" key="2">
    <source>
        <dbReference type="Pfam" id="PF00535"/>
    </source>
</evidence>
<keyword evidence="4" id="KW-1185">Reference proteome</keyword>
<feature type="domain" description="Glycosyltransferase 2-like" evidence="2">
    <location>
        <begin position="62"/>
        <end position="208"/>
    </location>
</feature>
<dbReference type="Proteomes" id="UP001431221">
    <property type="component" value="Unassembled WGS sequence"/>
</dbReference>
<dbReference type="CDD" id="cd00761">
    <property type="entry name" value="Glyco_tranf_GTA_type"/>
    <property type="match status" value="1"/>
</dbReference>
<comment type="caution">
    <text evidence="3">The sequence shown here is derived from an EMBL/GenBank/DDBJ whole genome shotgun (WGS) entry which is preliminary data.</text>
</comment>
<reference evidence="3" key="1">
    <citation type="submission" date="2022-04" db="EMBL/GenBank/DDBJ databases">
        <title>Roseibium sp. CAU 1639 isolated from mud.</title>
        <authorList>
            <person name="Kim W."/>
        </authorList>
    </citation>
    <scope>NUCLEOTIDE SEQUENCE</scope>
    <source>
        <strain evidence="3">CAU 1639</strain>
    </source>
</reference>
<sequence length="351" mass="38966">MRSSLPRTKQLYLPRTCRTNLNNAAGVFVALQSTVRLKTVLTRVRSKDEMTRASVAIASIGRETLLDTLRSVAAVRLPEEMVLDVLIADDSSDGDATKLVAAHPIKNLQVTCLTVASGNISTARNALIDAAEGDWLIFVDDDEWVEPNWLEKLFLCQKEFEADVVIGPVHPVYPDGTPAWLQEANPLYSDWGSRGKRLYTGRGGNTLVRVDLIRSLQLRFDEAYGRTGGEDTIFFGQAAERGARIFATDDAIAREHVPSDRLSVNYILSRAVRSGQSYGQMRLTRHPDPVWHIFFALAALTKCAAAGLLAVGLRIFNRPRSFRMRQKLALNTGKLRAVLSLPLAELYKKTE</sequence>
<keyword evidence="1" id="KW-0472">Membrane</keyword>